<keyword evidence="3" id="KW-0433">Leucine-rich repeat</keyword>
<evidence type="ECO:0000256" key="1">
    <source>
        <dbReference type="ARBA" id="ARBA00004479"/>
    </source>
</evidence>
<keyword evidence="8 10" id="KW-0472">Membrane</keyword>
<keyword evidence="12" id="KW-1185">Reference proteome</keyword>
<evidence type="ECO:0000256" key="4">
    <source>
        <dbReference type="ARBA" id="ARBA00022692"/>
    </source>
</evidence>
<dbReference type="Gene3D" id="3.80.10.10">
    <property type="entry name" value="Ribonuclease Inhibitor"/>
    <property type="match status" value="1"/>
</dbReference>
<evidence type="ECO:0000256" key="3">
    <source>
        <dbReference type="ARBA" id="ARBA00022614"/>
    </source>
</evidence>
<dbReference type="Proteomes" id="UP001085076">
    <property type="component" value="Miscellaneous, Linkage group lg07"/>
</dbReference>
<evidence type="ECO:0000256" key="10">
    <source>
        <dbReference type="SAM" id="Phobius"/>
    </source>
</evidence>
<dbReference type="InterPro" id="IPR046956">
    <property type="entry name" value="RLP23-like"/>
</dbReference>
<reference evidence="11" key="1">
    <citation type="submission" date="2021-03" db="EMBL/GenBank/DDBJ databases">
        <authorList>
            <person name="Li Z."/>
            <person name="Yang C."/>
        </authorList>
    </citation>
    <scope>NUCLEOTIDE SEQUENCE</scope>
    <source>
        <strain evidence="11">Dzin_1.0</strain>
        <tissue evidence="11">Leaf</tissue>
    </source>
</reference>
<name>A0A9D5C727_9LILI</name>
<dbReference type="SUPFAM" id="SSF52058">
    <property type="entry name" value="L domain-like"/>
    <property type="match status" value="1"/>
</dbReference>
<keyword evidence="5" id="KW-0732">Signal</keyword>
<comment type="similarity">
    <text evidence="2">Belongs to the RLP family.</text>
</comment>
<dbReference type="AlphaFoldDB" id="A0A9D5C727"/>
<dbReference type="PANTHER" id="PTHR48063">
    <property type="entry name" value="LRR RECEPTOR-LIKE KINASE"/>
    <property type="match status" value="1"/>
</dbReference>
<dbReference type="InterPro" id="IPR032675">
    <property type="entry name" value="LRR_dom_sf"/>
</dbReference>
<reference evidence="11" key="2">
    <citation type="journal article" date="2022" name="Hortic Res">
        <title>The genome of Dioscorea zingiberensis sheds light on the biosynthesis, origin and evolution of the medicinally important diosgenin saponins.</title>
        <authorList>
            <person name="Li Y."/>
            <person name="Tan C."/>
            <person name="Li Z."/>
            <person name="Guo J."/>
            <person name="Li S."/>
            <person name="Chen X."/>
            <person name="Wang C."/>
            <person name="Dai X."/>
            <person name="Yang H."/>
            <person name="Song W."/>
            <person name="Hou L."/>
            <person name="Xu J."/>
            <person name="Tong Z."/>
            <person name="Xu A."/>
            <person name="Yuan X."/>
            <person name="Wang W."/>
            <person name="Yang Q."/>
            <person name="Chen L."/>
            <person name="Sun Z."/>
            <person name="Wang K."/>
            <person name="Pan B."/>
            <person name="Chen J."/>
            <person name="Bao Y."/>
            <person name="Liu F."/>
            <person name="Qi X."/>
            <person name="Gang D.R."/>
            <person name="Wen J."/>
            <person name="Li J."/>
        </authorList>
    </citation>
    <scope>NUCLEOTIDE SEQUENCE</scope>
    <source>
        <strain evidence="11">Dzin_1.0</strain>
    </source>
</reference>
<dbReference type="GO" id="GO:0016020">
    <property type="term" value="C:membrane"/>
    <property type="evidence" value="ECO:0007669"/>
    <property type="project" value="UniProtKB-SubCell"/>
</dbReference>
<dbReference type="EMBL" id="JAGGNH010000007">
    <property type="protein sequence ID" value="KAJ0967197.1"/>
    <property type="molecule type" value="Genomic_DNA"/>
</dbReference>
<protein>
    <submittedName>
        <fullName evidence="11">Uncharacterized protein</fullName>
    </submittedName>
</protein>
<keyword evidence="4 10" id="KW-0812">Transmembrane</keyword>
<evidence type="ECO:0000256" key="7">
    <source>
        <dbReference type="ARBA" id="ARBA00022989"/>
    </source>
</evidence>
<sequence>MSLTVNGSFLFQYSLHYNYLESLLINAKGRQTEYTKVLLLVTSIDLSSNRLSGEIPQELSKLHGLRFLNLSNNLFNGKIPENIGDMNHLESLDLSMNSLSGTIPSSISTLNFLSHLNLSHNRLSGKIPSGTQLQTFDASAYYWNDGLCGFPLADCTTETPSPGLLHDGNQEGNEDWFENLCLYIGLASGFIVGFWVFWFSVMIKKSRRISYFRTIDKVYDWIYVKLVIYSRRLKSILPRRS</sequence>
<comment type="caution">
    <text evidence="11">The sequence shown here is derived from an EMBL/GenBank/DDBJ whole genome shotgun (WGS) entry which is preliminary data.</text>
</comment>
<evidence type="ECO:0000313" key="11">
    <source>
        <dbReference type="EMBL" id="KAJ0967197.1"/>
    </source>
</evidence>
<dbReference type="PANTHER" id="PTHR48063:SF112">
    <property type="entry name" value="RECEPTOR LIKE PROTEIN 30-LIKE"/>
    <property type="match status" value="1"/>
</dbReference>
<gene>
    <name evidence="11" type="ORF">J5N97_024114</name>
</gene>
<dbReference type="PRINTS" id="PR00019">
    <property type="entry name" value="LEURICHRPT"/>
</dbReference>
<evidence type="ECO:0000256" key="2">
    <source>
        <dbReference type="ARBA" id="ARBA00009592"/>
    </source>
</evidence>
<dbReference type="OrthoDB" id="1433175at2759"/>
<keyword evidence="7 10" id="KW-1133">Transmembrane helix</keyword>
<proteinExistence type="inferred from homology"/>
<dbReference type="FunFam" id="3.80.10.10:FF:000111">
    <property type="entry name" value="LRR receptor-like serine/threonine-protein kinase ERECTA"/>
    <property type="match status" value="1"/>
</dbReference>
<evidence type="ECO:0000313" key="12">
    <source>
        <dbReference type="Proteomes" id="UP001085076"/>
    </source>
</evidence>
<dbReference type="PROSITE" id="PS51450">
    <property type="entry name" value="LRR"/>
    <property type="match status" value="1"/>
</dbReference>
<keyword evidence="6" id="KW-0677">Repeat</keyword>
<evidence type="ECO:0000256" key="9">
    <source>
        <dbReference type="ARBA" id="ARBA00023180"/>
    </source>
</evidence>
<dbReference type="InterPro" id="IPR001611">
    <property type="entry name" value="Leu-rich_rpt"/>
</dbReference>
<comment type="subcellular location">
    <subcellularLocation>
        <location evidence="1">Membrane</location>
        <topology evidence="1">Single-pass type I membrane protein</topology>
    </subcellularLocation>
</comment>
<feature type="transmembrane region" description="Helical" evidence="10">
    <location>
        <begin position="182"/>
        <end position="203"/>
    </location>
</feature>
<evidence type="ECO:0000256" key="6">
    <source>
        <dbReference type="ARBA" id="ARBA00022737"/>
    </source>
</evidence>
<keyword evidence="9" id="KW-0325">Glycoprotein</keyword>
<evidence type="ECO:0000256" key="8">
    <source>
        <dbReference type="ARBA" id="ARBA00023136"/>
    </source>
</evidence>
<accession>A0A9D5C727</accession>
<evidence type="ECO:0000256" key="5">
    <source>
        <dbReference type="ARBA" id="ARBA00022729"/>
    </source>
</evidence>
<dbReference type="Pfam" id="PF00560">
    <property type="entry name" value="LRR_1"/>
    <property type="match status" value="4"/>
</dbReference>
<organism evidence="11 12">
    <name type="scientific">Dioscorea zingiberensis</name>
    <dbReference type="NCBI Taxonomy" id="325984"/>
    <lineage>
        <taxon>Eukaryota</taxon>
        <taxon>Viridiplantae</taxon>
        <taxon>Streptophyta</taxon>
        <taxon>Embryophyta</taxon>
        <taxon>Tracheophyta</taxon>
        <taxon>Spermatophyta</taxon>
        <taxon>Magnoliopsida</taxon>
        <taxon>Liliopsida</taxon>
        <taxon>Dioscoreales</taxon>
        <taxon>Dioscoreaceae</taxon>
        <taxon>Dioscorea</taxon>
    </lineage>
</organism>